<sequence>MPGVMELPFPWPVGGAMRLGLHASLRRFYRVIPSPETISERQQSTATLSSGDTPPASVVLVLYERDDAEAITRYTNTARWFNEARVRVPQVFGATNRSLLVEDGGDLLLAEHAETQELTQRYVEATQVILSIQAHGSASQNPNPDWQLDAGRLRNELAFTEEYALRHWLNSDPSQGRDRAFERLAIATAKLPSRMCHRDYHSRNLLVGEELMVVDFQDAMEGPLFYDLVSLLGDDYRDVPTNAMVAAIETFWAGDRTSMPVSTIAHVPDEPSLLTAGARQALALTAAQRSLKALGTFGYQVSVAGCVEYAICA</sequence>
<accession>A0A381UWD5</accession>
<dbReference type="AlphaFoldDB" id="A0A381UWD5"/>
<proteinExistence type="predicted"/>
<gene>
    <name evidence="2" type="ORF">METZ01_LOCUS85306</name>
</gene>
<dbReference type="Gene3D" id="3.30.200.20">
    <property type="entry name" value="Phosphorylase Kinase, domain 1"/>
    <property type="match status" value="1"/>
</dbReference>
<dbReference type="Gene3D" id="3.90.1200.10">
    <property type="match status" value="1"/>
</dbReference>
<evidence type="ECO:0000259" key="1">
    <source>
        <dbReference type="Pfam" id="PF01636"/>
    </source>
</evidence>
<dbReference type="Pfam" id="PF01636">
    <property type="entry name" value="APH"/>
    <property type="match status" value="1"/>
</dbReference>
<name>A0A381UWD5_9ZZZZ</name>
<organism evidence="2">
    <name type="scientific">marine metagenome</name>
    <dbReference type="NCBI Taxonomy" id="408172"/>
    <lineage>
        <taxon>unclassified sequences</taxon>
        <taxon>metagenomes</taxon>
        <taxon>ecological metagenomes</taxon>
    </lineage>
</organism>
<protein>
    <recommendedName>
        <fullName evidence="1">Aminoglycoside phosphotransferase domain-containing protein</fullName>
    </recommendedName>
</protein>
<feature type="non-terminal residue" evidence="2">
    <location>
        <position position="313"/>
    </location>
</feature>
<dbReference type="EMBL" id="UINC01007282">
    <property type="protein sequence ID" value="SVA32452.1"/>
    <property type="molecule type" value="Genomic_DNA"/>
</dbReference>
<dbReference type="InterPro" id="IPR011009">
    <property type="entry name" value="Kinase-like_dom_sf"/>
</dbReference>
<dbReference type="SUPFAM" id="SSF56112">
    <property type="entry name" value="Protein kinase-like (PK-like)"/>
    <property type="match status" value="1"/>
</dbReference>
<dbReference type="InterPro" id="IPR002575">
    <property type="entry name" value="Aminoglycoside_PTrfase"/>
</dbReference>
<evidence type="ECO:0000313" key="2">
    <source>
        <dbReference type="EMBL" id="SVA32452.1"/>
    </source>
</evidence>
<feature type="domain" description="Aminoglycoside phosphotransferase" evidence="1">
    <location>
        <begin position="52"/>
        <end position="256"/>
    </location>
</feature>
<reference evidence="2" key="1">
    <citation type="submission" date="2018-05" db="EMBL/GenBank/DDBJ databases">
        <authorList>
            <person name="Lanie J.A."/>
            <person name="Ng W.-L."/>
            <person name="Kazmierczak K.M."/>
            <person name="Andrzejewski T.M."/>
            <person name="Davidsen T.M."/>
            <person name="Wayne K.J."/>
            <person name="Tettelin H."/>
            <person name="Glass J.I."/>
            <person name="Rusch D."/>
            <person name="Podicherti R."/>
            <person name="Tsui H.-C.T."/>
            <person name="Winkler M.E."/>
        </authorList>
    </citation>
    <scope>NUCLEOTIDE SEQUENCE</scope>
</reference>